<evidence type="ECO:0000259" key="7">
    <source>
        <dbReference type="PROSITE" id="PS50850"/>
    </source>
</evidence>
<dbReference type="SUPFAM" id="SSF103473">
    <property type="entry name" value="MFS general substrate transporter"/>
    <property type="match status" value="1"/>
</dbReference>
<feature type="transmembrane region" description="Helical" evidence="6">
    <location>
        <begin position="233"/>
        <end position="257"/>
    </location>
</feature>
<dbReference type="OrthoDB" id="7584869at2"/>
<dbReference type="InterPro" id="IPR020846">
    <property type="entry name" value="MFS_dom"/>
</dbReference>
<dbReference type="PROSITE" id="PS50850">
    <property type="entry name" value="MFS"/>
    <property type="match status" value="1"/>
</dbReference>
<evidence type="ECO:0000313" key="8">
    <source>
        <dbReference type="EMBL" id="RXZ61378.1"/>
    </source>
</evidence>
<evidence type="ECO:0000256" key="1">
    <source>
        <dbReference type="ARBA" id="ARBA00004651"/>
    </source>
</evidence>
<feature type="transmembrane region" description="Helical" evidence="6">
    <location>
        <begin position="269"/>
        <end position="289"/>
    </location>
</feature>
<dbReference type="Gene3D" id="1.20.1250.20">
    <property type="entry name" value="MFS general substrate transporter like domains"/>
    <property type="match status" value="2"/>
</dbReference>
<accession>A0A4Q2K9Q4</accession>
<name>A0A4Q2K9Q4_9FIRM</name>
<dbReference type="AlphaFoldDB" id="A0A4Q2K9Q4"/>
<feature type="transmembrane region" description="Helical" evidence="6">
    <location>
        <begin position="142"/>
        <end position="163"/>
    </location>
</feature>
<keyword evidence="4 6" id="KW-1133">Transmembrane helix</keyword>
<dbReference type="GO" id="GO:0022857">
    <property type="term" value="F:transmembrane transporter activity"/>
    <property type="evidence" value="ECO:0007669"/>
    <property type="project" value="InterPro"/>
</dbReference>
<evidence type="ECO:0000256" key="3">
    <source>
        <dbReference type="ARBA" id="ARBA00022692"/>
    </source>
</evidence>
<dbReference type="InterPro" id="IPR036259">
    <property type="entry name" value="MFS_trans_sf"/>
</dbReference>
<feature type="transmembrane region" description="Helical" evidence="6">
    <location>
        <begin position="339"/>
        <end position="358"/>
    </location>
</feature>
<dbReference type="Pfam" id="PF07690">
    <property type="entry name" value="MFS_1"/>
    <property type="match status" value="1"/>
</dbReference>
<dbReference type="PANTHER" id="PTHR23528">
    <property type="match status" value="1"/>
</dbReference>
<protein>
    <submittedName>
        <fullName evidence="8">MFS transporter</fullName>
    </submittedName>
</protein>
<feature type="transmembrane region" description="Helical" evidence="6">
    <location>
        <begin position="169"/>
        <end position="192"/>
    </location>
</feature>
<proteinExistence type="predicted"/>
<feature type="transmembrane region" description="Helical" evidence="6">
    <location>
        <begin position="77"/>
        <end position="96"/>
    </location>
</feature>
<dbReference type="EMBL" id="SDOZ01000002">
    <property type="protein sequence ID" value="RXZ61378.1"/>
    <property type="molecule type" value="Genomic_DNA"/>
</dbReference>
<keyword evidence="2" id="KW-0813">Transport</keyword>
<keyword evidence="5 6" id="KW-0472">Membrane</keyword>
<evidence type="ECO:0000313" key="9">
    <source>
        <dbReference type="Proteomes" id="UP000291269"/>
    </source>
</evidence>
<feature type="transmembrane region" description="Helical" evidence="6">
    <location>
        <begin position="45"/>
        <end position="65"/>
    </location>
</feature>
<comment type="caution">
    <text evidence="8">The sequence shown here is derived from an EMBL/GenBank/DDBJ whole genome shotgun (WGS) entry which is preliminary data.</text>
</comment>
<gene>
    <name evidence="8" type="ORF">ESZ91_03030</name>
</gene>
<feature type="transmembrane region" description="Helical" evidence="6">
    <location>
        <begin position="301"/>
        <end position="324"/>
    </location>
</feature>
<feature type="transmembrane region" description="Helical" evidence="6">
    <location>
        <begin position="7"/>
        <end position="25"/>
    </location>
</feature>
<dbReference type="InterPro" id="IPR011701">
    <property type="entry name" value="MFS"/>
</dbReference>
<dbReference type="Proteomes" id="UP000291269">
    <property type="component" value="Unassembled WGS sequence"/>
</dbReference>
<sequence>MKLNYKSTVLVGFAFFSITLFWQVYDSMIPKVLENIFNFNNTERGLVMAADNVVALFMLPLFGHLSDKTKTRWGRRTPYIVCGTVLSAATIVAVGVCADFAMLVPFIVCLGFNLVFMSTYRSPAVSLMPDITVKPLRSKANAIINLMGAVGGIIALGLMSVLVKESVSSYIYSFIAAAVIMMLALVLFIVFVREKKLVERREEDEIKLGLEDDNRGEMNTVGRKLTKAERKSMIFLLLSVVFWFMGYNAVTSSFSVYAEVVWKIEGGGFSIPMMVASAAAIIAYVPVGILANKIGRKKTIYVGLGFMLIAFLGATGFGTTFFGFHMDFSGGNYFANGDFYILCFFFALCGIGWATISVNSYPMAVEMSRAGNVGKYTGYYYTASMIAQSFTPFISGLLMDFGGGIFNDKAEGMMLLFPYALVFIVLAGVTMFFVRHGDVRPELVSKLEAFDFED</sequence>
<feature type="transmembrane region" description="Helical" evidence="6">
    <location>
        <begin position="102"/>
        <end position="121"/>
    </location>
</feature>
<comment type="subcellular location">
    <subcellularLocation>
        <location evidence="1">Cell membrane</location>
        <topology evidence="1">Multi-pass membrane protein</topology>
    </subcellularLocation>
</comment>
<evidence type="ECO:0000256" key="2">
    <source>
        <dbReference type="ARBA" id="ARBA00022448"/>
    </source>
</evidence>
<reference evidence="8 9" key="1">
    <citation type="journal article" date="2019" name="Gut">
        <title>Antibiotics-induced monodominance of a novel gut bacterial order.</title>
        <authorList>
            <person name="Hildebrand F."/>
            <person name="Moitinho-Silva L."/>
            <person name="Blasche S."/>
            <person name="Jahn M.T."/>
            <person name="Gossmann T.I."/>
            <person name="Heuerta-Cepas J."/>
            <person name="Hercog R."/>
            <person name="Luetge M."/>
            <person name="Bahram M."/>
            <person name="Pryszlak A."/>
            <person name="Alves R.J."/>
            <person name="Waszak S.M."/>
            <person name="Zhu A."/>
            <person name="Ye L."/>
            <person name="Costea P.I."/>
            <person name="Aalvink S."/>
            <person name="Belzer C."/>
            <person name="Forslund S.K."/>
            <person name="Sunagawa S."/>
            <person name="Hentschel U."/>
            <person name="Merten C."/>
            <person name="Patil K.R."/>
            <person name="Benes V."/>
            <person name="Bork P."/>
        </authorList>
    </citation>
    <scope>NUCLEOTIDE SEQUENCE [LARGE SCALE GENOMIC DNA]</scope>
    <source>
        <strain evidence="8 9">HDS1380</strain>
    </source>
</reference>
<keyword evidence="3 6" id="KW-0812">Transmembrane</keyword>
<evidence type="ECO:0000256" key="4">
    <source>
        <dbReference type="ARBA" id="ARBA00022989"/>
    </source>
</evidence>
<dbReference type="GO" id="GO:0005886">
    <property type="term" value="C:plasma membrane"/>
    <property type="evidence" value="ECO:0007669"/>
    <property type="project" value="UniProtKB-SubCell"/>
</dbReference>
<keyword evidence="9" id="KW-1185">Reference proteome</keyword>
<dbReference type="PANTHER" id="PTHR23528:SF1">
    <property type="entry name" value="MAJOR FACILITATOR SUPERFAMILY (MFS) PROFILE DOMAIN-CONTAINING PROTEIN"/>
    <property type="match status" value="1"/>
</dbReference>
<evidence type="ECO:0000256" key="6">
    <source>
        <dbReference type="SAM" id="Phobius"/>
    </source>
</evidence>
<feature type="domain" description="Major facilitator superfamily (MFS) profile" evidence="7">
    <location>
        <begin position="1"/>
        <end position="438"/>
    </location>
</feature>
<evidence type="ECO:0000256" key="5">
    <source>
        <dbReference type="ARBA" id="ARBA00023136"/>
    </source>
</evidence>
<feature type="transmembrane region" description="Helical" evidence="6">
    <location>
        <begin position="379"/>
        <end position="401"/>
    </location>
</feature>
<feature type="transmembrane region" description="Helical" evidence="6">
    <location>
        <begin position="413"/>
        <end position="434"/>
    </location>
</feature>
<dbReference type="RefSeq" id="WP_129224011.1">
    <property type="nucleotide sequence ID" value="NZ_SDOZ01000002.1"/>
</dbReference>
<organism evidence="8 9">
    <name type="scientific">Candidatus Borkfalkia ceftriaxoniphila</name>
    <dbReference type="NCBI Taxonomy" id="2508949"/>
    <lineage>
        <taxon>Bacteria</taxon>
        <taxon>Bacillati</taxon>
        <taxon>Bacillota</taxon>
        <taxon>Clostridia</taxon>
        <taxon>Christensenellales</taxon>
        <taxon>Christensenellaceae</taxon>
        <taxon>Candidatus Borkfalkia</taxon>
    </lineage>
</organism>